<reference evidence="1 2" key="1">
    <citation type="journal article" date="2018" name="Sci. Rep.">
        <title>Comparative genomics provides insights into the lifestyle and reveals functional heterogeneity of dark septate endophytic fungi.</title>
        <authorList>
            <person name="Knapp D.G."/>
            <person name="Nemeth J.B."/>
            <person name="Barry K."/>
            <person name="Hainaut M."/>
            <person name="Henrissat B."/>
            <person name="Johnson J."/>
            <person name="Kuo A."/>
            <person name="Lim J.H.P."/>
            <person name="Lipzen A."/>
            <person name="Nolan M."/>
            <person name="Ohm R.A."/>
            <person name="Tamas L."/>
            <person name="Grigoriev I.V."/>
            <person name="Spatafora J.W."/>
            <person name="Nagy L.G."/>
            <person name="Kovacs G.M."/>
        </authorList>
    </citation>
    <scope>NUCLEOTIDE SEQUENCE [LARGE SCALE GENOMIC DNA]</scope>
    <source>
        <strain evidence="1 2">DSE2036</strain>
    </source>
</reference>
<keyword evidence="2" id="KW-1185">Reference proteome</keyword>
<dbReference type="AlphaFoldDB" id="A0A2V1E2M9"/>
<dbReference type="Proteomes" id="UP000244855">
    <property type="component" value="Unassembled WGS sequence"/>
</dbReference>
<evidence type="ECO:0000313" key="2">
    <source>
        <dbReference type="Proteomes" id="UP000244855"/>
    </source>
</evidence>
<protein>
    <submittedName>
        <fullName evidence="1">Uncharacterized protein</fullName>
    </submittedName>
</protein>
<proteinExistence type="predicted"/>
<organism evidence="1 2">
    <name type="scientific">Periconia macrospinosa</name>
    <dbReference type="NCBI Taxonomy" id="97972"/>
    <lineage>
        <taxon>Eukaryota</taxon>
        <taxon>Fungi</taxon>
        <taxon>Dikarya</taxon>
        <taxon>Ascomycota</taxon>
        <taxon>Pezizomycotina</taxon>
        <taxon>Dothideomycetes</taxon>
        <taxon>Pleosporomycetidae</taxon>
        <taxon>Pleosporales</taxon>
        <taxon>Massarineae</taxon>
        <taxon>Periconiaceae</taxon>
        <taxon>Periconia</taxon>
    </lineage>
</organism>
<dbReference type="OrthoDB" id="4840564at2759"/>
<gene>
    <name evidence="1" type="ORF">DM02DRAFT_468673</name>
</gene>
<accession>A0A2V1E2M9</accession>
<feature type="non-terminal residue" evidence="1">
    <location>
        <position position="426"/>
    </location>
</feature>
<sequence length="426" mass="49735">LLELPDELLVEIIEGAAEDTSRSYRKPCDTCSACRDFPGLDKSRLKNLATVCSRFSRIVQPLLFRKISFWGERMELPARKLLRLRDALKENPQFHSYCRCVKLHISDYGRSDQRTVADDLPEWLTKTRCLQLHGGFDDRKEKTGNASTWALLNRFGINCKQIEHLCLGREGWGLYLTNVLANLNFPNLKTLDIHGISKWKQGTVTLEPERLRTAPFTSLALSDYEESPEATSLLIQWPAVLTHFIFESFYNNPHIMDYPMFESWLLIHKDTLKHVQMGYLSRRRGGRRLFNATLFPHLEFLGLSRWQSDEESLKSEADIANLLGPSVKTFLWDFGINDQHPEDWSDFEELEETWIRRLAQAAIDTKAALTTIRIQFDPYEWYSEDYKYYPWDRMDSIKDDICDPNGLALIYSEPCVTKEEWLKNFQ</sequence>
<feature type="non-terminal residue" evidence="1">
    <location>
        <position position="1"/>
    </location>
</feature>
<evidence type="ECO:0000313" key="1">
    <source>
        <dbReference type="EMBL" id="PVI04576.1"/>
    </source>
</evidence>
<name>A0A2V1E2M9_9PLEO</name>
<dbReference type="EMBL" id="KZ805320">
    <property type="protein sequence ID" value="PVI04576.1"/>
    <property type="molecule type" value="Genomic_DNA"/>
</dbReference>